<feature type="domain" description="SMP-30/Gluconolactonase/LRE-like region" evidence="4">
    <location>
        <begin position="199"/>
        <end position="450"/>
    </location>
</feature>
<dbReference type="PANTHER" id="PTHR47572">
    <property type="entry name" value="LIPOPROTEIN-RELATED"/>
    <property type="match status" value="1"/>
</dbReference>
<dbReference type="Proteomes" id="UP001597114">
    <property type="component" value="Unassembled WGS sequence"/>
</dbReference>
<feature type="region of interest" description="Disordered" evidence="3">
    <location>
        <begin position="127"/>
        <end position="146"/>
    </location>
</feature>
<evidence type="ECO:0000313" key="5">
    <source>
        <dbReference type="EMBL" id="MFD1517770.1"/>
    </source>
</evidence>
<reference evidence="6" key="1">
    <citation type="journal article" date="2019" name="Int. J. Syst. Evol. Microbiol.">
        <title>The Global Catalogue of Microorganisms (GCM) 10K type strain sequencing project: providing services to taxonomists for standard genome sequencing and annotation.</title>
        <authorList>
            <consortium name="The Broad Institute Genomics Platform"/>
            <consortium name="The Broad Institute Genome Sequencing Center for Infectious Disease"/>
            <person name="Wu L."/>
            <person name="Ma J."/>
        </authorList>
    </citation>
    <scope>NUCLEOTIDE SEQUENCE [LARGE SCALE GENOMIC DNA]</scope>
    <source>
        <strain evidence="6">CCM 7043</strain>
    </source>
</reference>
<dbReference type="SUPFAM" id="SSF63829">
    <property type="entry name" value="Calcium-dependent phosphotriesterase"/>
    <property type="match status" value="1"/>
</dbReference>
<dbReference type="EMBL" id="JBHUCO010000011">
    <property type="protein sequence ID" value="MFD1517770.1"/>
    <property type="molecule type" value="Genomic_DNA"/>
</dbReference>
<dbReference type="PANTHER" id="PTHR47572:SF4">
    <property type="entry name" value="LACTONASE DRP35"/>
    <property type="match status" value="1"/>
</dbReference>
<dbReference type="InterPro" id="IPR013658">
    <property type="entry name" value="SGL"/>
</dbReference>
<evidence type="ECO:0000256" key="2">
    <source>
        <dbReference type="ARBA" id="ARBA00022801"/>
    </source>
</evidence>
<dbReference type="RefSeq" id="WP_344724535.1">
    <property type="nucleotide sequence ID" value="NZ_BAAAUS010000026.1"/>
</dbReference>
<proteinExistence type="inferred from homology"/>
<protein>
    <submittedName>
        <fullName evidence="5">SMP-30/gluconolactonase/LRE family protein</fullName>
    </submittedName>
</protein>
<evidence type="ECO:0000256" key="1">
    <source>
        <dbReference type="ARBA" id="ARBA00008853"/>
    </source>
</evidence>
<dbReference type="InterPro" id="IPR051262">
    <property type="entry name" value="SMP-30/CGR1_Lactonase"/>
</dbReference>
<dbReference type="InterPro" id="IPR011042">
    <property type="entry name" value="6-blade_b-propeller_TolB-like"/>
</dbReference>
<name>A0ABW4EU87_9PSEU</name>
<comment type="similarity">
    <text evidence="1">Belongs to the SMP-30/CGR1 family.</text>
</comment>
<dbReference type="Pfam" id="PF08450">
    <property type="entry name" value="SGL"/>
    <property type="match status" value="1"/>
</dbReference>
<accession>A0ABW4EU87</accession>
<comment type="caution">
    <text evidence="5">The sequence shown here is derived from an EMBL/GenBank/DDBJ whole genome shotgun (WGS) entry which is preliminary data.</text>
</comment>
<dbReference type="Gene3D" id="2.120.10.30">
    <property type="entry name" value="TolB, C-terminal domain"/>
    <property type="match status" value="1"/>
</dbReference>
<feature type="region of interest" description="Disordered" evidence="3">
    <location>
        <begin position="31"/>
        <end position="67"/>
    </location>
</feature>
<organism evidence="5 6">
    <name type="scientific">Pseudonocardia yunnanensis</name>
    <dbReference type="NCBI Taxonomy" id="58107"/>
    <lineage>
        <taxon>Bacteria</taxon>
        <taxon>Bacillati</taxon>
        <taxon>Actinomycetota</taxon>
        <taxon>Actinomycetes</taxon>
        <taxon>Pseudonocardiales</taxon>
        <taxon>Pseudonocardiaceae</taxon>
        <taxon>Pseudonocardia</taxon>
    </lineage>
</organism>
<keyword evidence="2" id="KW-0378">Hydrolase</keyword>
<evidence type="ECO:0000259" key="4">
    <source>
        <dbReference type="Pfam" id="PF08450"/>
    </source>
</evidence>
<evidence type="ECO:0000313" key="6">
    <source>
        <dbReference type="Proteomes" id="UP001597114"/>
    </source>
</evidence>
<evidence type="ECO:0000256" key="3">
    <source>
        <dbReference type="SAM" id="MobiDB-lite"/>
    </source>
</evidence>
<gene>
    <name evidence="5" type="ORF">ACFSJD_09740</name>
</gene>
<keyword evidence="6" id="KW-1185">Reference proteome</keyword>
<sequence>MTNEATVSSILKPLLGCVKDHCRWRRSISSGYRRRSGAQHARGLAQQRRGVDAPDGGVDAPSARTGLGVEPSHVVGATRAVDRSRPVAAFLTSAGGCLERSTFSDEVDGDRPATHVSAILIQCSHRPSGRSGCSRTDTRSRPAMPGARGLAAGVVDLRTFERSTSDLPTTTNGFEVTMGRGAPSTREMVVVLDGYSFLECPRWHDGRLWVSDFYTNQVVATDGRGHVEVVAEVPGQPSGIGFLPDGRALIVSMRDHRVLIRDESGSLAEHADLSGVVSGVLNDMVVDDRGRAFVGNFGFDLMGGDPLRYTTLTRVDADGTVATVADDLGFPNGMVILGGNVLVVAETFAGRLTAFDIAEDGELSNRRVWAQFGEPPQTEDVGEAVEQLQVGPDGICADAEGAIWVADALNARVIRVQEGGEILDEISTGLGAFACMLGGDDGCTLFVCAAPSFPEHERRPVREAQLLAVRVEVPHAELP</sequence>